<dbReference type="EMBL" id="UHFN01000002">
    <property type="protein sequence ID" value="SUN58196.1"/>
    <property type="molecule type" value="Genomic_DNA"/>
</dbReference>
<dbReference type="AlphaFoldDB" id="A0A380K1Y5"/>
<proteinExistence type="predicted"/>
<evidence type="ECO:0000313" key="2">
    <source>
        <dbReference type="Proteomes" id="UP000254924"/>
    </source>
</evidence>
<dbReference type="Proteomes" id="UP000254924">
    <property type="component" value="Unassembled WGS sequence"/>
</dbReference>
<evidence type="ECO:0000313" key="1">
    <source>
        <dbReference type="EMBL" id="SUN58196.1"/>
    </source>
</evidence>
<protein>
    <submittedName>
        <fullName evidence="1">Uncharacterized protein</fullName>
    </submittedName>
</protein>
<dbReference type="OrthoDB" id="2972194at2"/>
<sequence>MIFTIDRMQFNGEQLIAFEFYNIDKEKKNELYILEKVDVLNSLVEIGFDDFYFIKYKNDYSKFWIENKNKKIEYDYQEFSSWFIDMNKAANNKSMSKPLGEAREGDFDNYSAKILNDLYQPLFEGLDLSIDDNGLGLIKDVLKQQNQPTYGFDSDLFCSNGGYIIELLKRKNSYITNFTSHPARYPWNKHKFVSLWNAAQRFSTKLLALNYSENSDEALCLMVIKDFDTNMSNERMTLNEIAFKLENIKEFEEFLRQLEMGKDAVNEYIIQKPRENRDYNFFEAVYDDEYRNKDLKKRWNTKIIGKNFK</sequence>
<name>A0A380K1Y5_9STRE</name>
<gene>
    <name evidence="1" type="ORF">NCTC12224_00222</name>
</gene>
<organism evidence="1 2">
    <name type="scientific">Streptococcus hyointestinalis</name>
    <dbReference type="NCBI Taxonomy" id="1337"/>
    <lineage>
        <taxon>Bacteria</taxon>
        <taxon>Bacillati</taxon>
        <taxon>Bacillota</taxon>
        <taxon>Bacilli</taxon>
        <taxon>Lactobacillales</taxon>
        <taxon>Streptococcaceae</taxon>
        <taxon>Streptococcus</taxon>
    </lineage>
</organism>
<reference evidence="1 2" key="1">
    <citation type="submission" date="2018-06" db="EMBL/GenBank/DDBJ databases">
        <authorList>
            <consortium name="Pathogen Informatics"/>
            <person name="Doyle S."/>
        </authorList>
    </citation>
    <scope>NUCLEOTIDE SEQUENCE [LARGE SCALE GENOMIC DNA]</scope>
    <source>
        <strain evidence="1 2">NCTC12224</strain>
    </source>
</reference>
<keyword evidence="2" id="KW-1185">Reference proteome</keyword>
<accession>A0A380K1Y5</accession>